<dbReference type="CDD" id="cd11576">
    <property type="entry name" value="GH99_GH71_like_2"/>
    <property type="match status" value="1"/>
</dbReference>
<dbReference type="RefSeq" id="WP_206961889.1">
    <property type="nucleotide sequence ID" value="NZ_BAAAJJ010000007.1"/>
</dbReference>
<dbReference type="SUPFAM" id="SSF49785">
    <property type="entry name" value="Galactose-binding domain-like"/>
    <property type="match status" value="1"/>
</dbReference>
<dbReference type="PROSITE" id="PS50022">
    <property type="entry name" value="FA58C_3"/>
    <property type="match status" value="1"/>
</dbReference>
<feature type="domain" description="F5/8 type C" evidence="3">
    <location>
        <begin position="406"/>
        <end position="560"/>
    </location>
</feature>
<keyword evidence="5" id="KW-1185">Reference proteome</keyword>
<keyword evidence="2" id="KW-0732">Signal</keyword>
<evidence type="ECO:0000259" key="3">
    <source>
        <dbReference type="PROSITE" id="PS50022"/>
    </source>
</evidence>
<comment type="caution">
    <text evidence="4">The sequence shown here is derived from an EMBL/GenBank/DDBJ whole genome shotgun (WGS) entry which is preliminary data.</text>
</comment>
<dbReference type="InterPro" id="IPR006311">
    <property type="entry name" value="TAT_signal"/>
</dbReference>
<organism evidence="4 5">
    <name type="scientific">Streptomyces beijiangensis</name>
    <dbReference type="NCBI Taxonomy" id="163361"/>
    <lineage>
        <taxon>Bacteria</taxon>
        <taxon>Bacillati</taxon>
        <taxon>Actinomycetota</taxon>
        <taxon>Actinomycetes</taxon>
        <taxon>Kitasatosporales</taxon>
        <taxon>Streptomycetaceae</taxon>
        <taxon>Streptomyces</taxon>
    </lineage>
</organism>
<dbReference type="EMBL" id="JAFLRJ010000101">
    <property type="protein sequence ID" value="MBO0512493.1"/>
    <property type="molecule type" value="Genomic_DNA"/>
</dbReference>
<feature type="compositionally biased region" description="Polar residues" evidence="1">
    <location>
        <begin position="430"/>
        <end position="452"/>
    </location>
</feature>
<evidence type="ECO:0000256" key="1">
    <source>
        <dbReference type="SAM" id="MobiDB-lite"/>
    </source>
</evidence>
<dbReference type="Pfam" id="PF00754">
    <property type="entry name" value="F5_F8_type_C"/>
    <property type="match status" value="1"/>
</dbReference>
<accession>A0A939JFK9</accession>
<evidence type="ECO:0000313" key="4">
    <source>
        <dbReference type="EMBL" id="MBO0512493.1"/>
    </source>
</evidence>
<reference evidence="4" key="1">
    <citation type="submission" date="2021-03" db="EMBL/GenBank/DDBJ databases">
        <title>Streptomyces poriferae sp. nov., a novel marine sponge-derived Actinobacteria species with anti-MRSA activity.</title>
        <authorList>
            <person name="Sandoval-Powers M."/>
            <person name="Kralova S."/>
            <person name="Nguyen G.-S."/>
            <person name="Fawwal D."/>
            <person name="Degnes K."/>
            <person name="Klinkenberg G."/>
            <person name="Sletta H."/>
            <person name="Wentzel A."/>
            <person name="Liles M.R."/>
        </authorList>
    </citation>
    <scope>NUCLEOTIDE SEQUENCE</scope>
    <source>
        <strain evidence="4">DSM 41794</strain>
    </source>
</reference>
<proteinExistence type="predicted"/>
<gene>
    <name evidence="4" type="ORF">J0695_11825</name>
</gene>
<dbReference type="AlphaFoldDB" id="A0A939JFK9"/>
<evidence type="ECO:0000313" key="5">
    <source>
        <dbReference type="Proteomes" id="UP000664167"/>
    </source>
</evidence>
<sequence>MSISRRTVLLSALASGAVLGTGSPAVAGTAAASPVGDVVGKITVGYQGWFACTGDGAPINSWWHYSRDASRAPSPDNTTLVSWPDTREYTRTYPTAYPQLGDGRPATLFSSWDQQTVDTHFRWMREYGCDTAALQRFNPFGAEGPTRDGMAQKVRQAAESYGRKFYIMYDVTDWTSMQSQIKDDWTSKMKAHTASGAYARQNGKPVVCIWGFGFSDPGRPFEPAPCRDVVDWFKAQGCYVIGGVPTHWRTGTDDSRPGFLDVYRSFDMISPWMVGRISNTGGADQFLRDLNQPDLADCAAHGIDYQPCVIPGDLQSGHRAHGDLMWRQFYNLTGIGVQGFYISMFDEFNEGNQIAKTAETSAGVPSGSGIRALDEDGTACSSDYYLRLTADGGRMLKGQLALTPVRPTPPLSGTDPPPPPTGDLALRRPSTASGHTQTYGPGNAVDGNTDTYWESTNNAFPQWIQVDLGAAQPVRRLVLNLPPSAAWGSRTQTLAVTGSVDGTNFSPLAGSAGRVFDPATGNSTTIVLPAAVSARYVRIQFTANTGWPAGQLSGFSVYATP</sequence>
<dbReference type="InterPro" id="IPR000421">
    <property type="entry name" value="FA58C"/>
</dbReference>
<dbReference type="PROSITE" id="PS51318">
    <property type="entry name" value="TAT"/>
    <property type="match status" value="1"/>
</dbReference>
<dbReference type="InterPro" id="IPR008979">
    <property type="entry name" value="Galactose-bd-like_sf"/>
</dbReference>
<feature type="signal peptide" evidence="2">
    <location>
        <begin position="1"/>
        <end position="27"/>
    </location>
</feature>
<feature type="compositionally biased region" description="Pro residues" evidence="1">
    <location>
        <begin position="406"/>
        <end position="421"/>
    </location>
</feature>
<dbReference type="Gene3D" id="2.60.120.260">
    <property type="entry name" value="Galactose-binding domain-like"/>
    <property type="match status" value="1"/>
</dbReference>
<dbReference type="Proteomes" id="UP000664167">
    <property type="component" value="Unassembled WGS sequence"/>
</dbReference>
<feature type="chain" id="PRO_5037566761" evidence="2">
    <location>
        <begin position="28"/>
        <end position="561"/>
    </location>
</feature>
<dbReference type="Gene3D" id="3.20.20.80">
    <property type="entry name" value="Glycosidases"/>
    <property type="match status" value="1"/>
</dbReference>
<name>A0A939JFK9_9ACTN</name>
<evidence type="ECO:0000256" key="2">
    <source>
        <dbReference type="SAM" id="SignalP"/>
    </source>
</evidence>
<feature type="region of interest" description="Disordered" evidence="1">
    <location>
        <begin position="403"/>
        <end position="452"/>
    </location>
</feature>
<dbReference type="SMART" id="SM00231">
    <property type="entry name" value="FA58C"/>
    <property type="match status" value="1"/>
</dbReference>
<protein>
    <submittedName>
        <fullName evidence="4">Discoidin domain-containing protein</fullName>
    </submittedName>
</protein>